<dbReference type="Proteomes" id="UP000077202">
    <property type="component" value="Unassembled WGS sequence"/>
</dbReference>
<feature type="region of interest" description="Disordered" evidence="1">
    <location>
        <begin position="1"/>
        <end position="98"/>
    </location>
</feature>
<accession>A0A176VHW8</accession>
<dbReference type="EMBL" id="LVLJ01003740">
    <property type="protein sequence ID" value="OAE19952.1"/>
    <property type="molecule type" value="Genomic_DNA"/>
</dbReference>
<name>A0A176VHW8_MARPO</name>
<comment type="caution">
    <text evidence="2">The sequence shown here is derived from an EMBL/GenBank/DDBJ whole genome shotgun (WGS) entry which is preliminary data.</text>
</comment>
<proteinExistence type="predicted"/>
<feature type="compositionally biased region" description="Basic and acidic residues" evidence="1">
    <location>
        <begin position="64"/>
        <end position="82"/>
    </location>
</feature>
<protein>
    <submittedName>
        <fullName evidence="2">Uncharacterized protein</fullName>
    </submittedName>
</protein>
<keyword evidence="3" id="KW-1185">Reference proteome</keyword>
<feature type="compositionally biased region" description="Basic and acidic residues" evidence="1">
    <location>
        <begin position="1"/>
        <end position="19"/>
    </location>
</feature>
<feature type="compositionally biased region" description="Polar residues" evidence="1">
    <location>
        <begin position="50"/>
        <end position="63"/>
    </location>
</feature>
<dbReference type="AlphaFoldDB" id="A0A176VHW8"/>
<evidence type="ECO:0000313" key="2">
    <source>
        <dbReference type="EMBL" id="OAE19952.1"/>
    </source>
</evidence>
<evidence type="ECO:0000313" key="3">
    <source>
        <dbReference type="Proteomes" id="UP000077202"/>
    </source>
</evidence>
<sequence>MRRRDARGDSAGDGREEGSLMRSQSAHPAGGAPNFRAPGTDEMRLEGACSLSSCRESDSAISEHSNKDRDGGGQDGSRDRSGRSTSSSSSSRRRRRRSRSWEIRWMARNEESHQVIRWISCRGLQVGGDAGLDGSQLDEEEEEEDGVLAVVLAVGGGGSSSSSSSGPEQSKSAHWLCAFWEGGGESVGLPFPAFAGGGGGGGGEGREAGHFRSAVVERGARLPACIASSVADYEAAPNNGGASTVMTM</sequence>
<evidence type="ECO:0000256" key="1">
    <source>
        <dbReference type="SAM" id="MobiDB-lite"/>
    </source>
</evidence>
<organism evidence="2 3">
    <name type="scientific">Marchantia polymorpha subsp. ruderalis</name>
    <dbReference type="NCBI Taxonomy" id="1480154"/>
    <lineage>
        <taxon>Eukaryota</taxon>
        <taxon>Viridiplantae</taxon>
        <taxon>Streptophyta</taxon>
        <taxon>Embryophyta</taxon>
        <taxon>Marchantiophyta</taxon>
        <taxon>Marchantiopsida</taxon>
        <taxon>Marchantiidae</taxon>
        <taxon>Marchantiales</taxon>
        <taxon>Marchantiaceae</taxon>
        <taxon>Marchantia</taxon>
    </lineage>
</organism>
<reference evidence="2" key="1">
    <citation type="submission" date="2016-03" db="EMBL/GenBank/DDBJ databases">
        <title>Mechanisms controlling the formation of the plant cell surface in tip-growing cells are functionally conserved among land plants.</title>
        <authorList>
            <person name="Honkanen S."/>
            <person name="Jones V.A."/>
            <person name="Morieri G."/>
            <person name="Champion C."/>
            <person name="Hetherington A.J."/>
            <person name="Kelly S."/>
            <person name="Saint-Marcoux D."/>
            <person name="Proust H."/>
            <person name="Prescott H."/>
            <person name="Dolan L."/>
        </authorList>
    </citation>
    <scope>NUCLEOTIDE SEQUENCE [LARGE SCALE GENOMIC DNA]</scope>
    <source>
        <tissue evidence="2">Whole gametophyte</tissue>
    </source>
</reference>
<gene>
    <name evidence="2" type="ORF">AXG93_1520s1260</name>
</gene>